<feature type="active site" description="Nucleophile" evidence="5">
    <location>
        <position position="48"/>
    </location>
</feature>
<dbReference type="InterPro" id="IPR032819">
    <property type="entry name" value="TruB_C"/>
</dbReference>
<evidence type="ECO:0000256" key="3">
    <source>
        <dbReference type="ARBA" id="ARBA00022694"/>
    </source>
</evidence>
<evidence type="ECO:0000256" key="4">
    <source>
        <dbReference type="ARBA" id="ARBA00023235"/>
    </source>
</evidence>
<evidence type="ECO:0000313" key="10">
    <source>
        <dbReference type="Proteomes" id="UP001596425"/>
    </source>
</evidence>
<dbReference type="GO" id="GO:0160148">
    <property type="term" value="F:tRNA pseudouridine(55) synthase activity"/>
    <property type="evidence" value="ECO:0007669"/>
    <property type="project" value="UniProtKB-EC"/>
</dbReference>
<keyword evidence="4 5" id="KW-0413">Isomerase</keyword>
<dbReference type="Pfam" id="PF16198">
    <property type="entry name" value="TruB_C_2"/>
    <property type="match status" value="1"/>
</dbReference>
<comment type="similarity">
    <text evidence="2 5">Belongs to the pseudouridine synthase TruB family. Type 1 subfamily.</text>
</comment>
<dbReference type="Pfam" id="PF09157">
    <property type="entry name" value="TruB-C_2"/>
    <property type="match status" value="1"/>
</dbReference>
<keyword evidence="3 5" id="KW-0819">tRNA processing</keyword>
<dbReference type="Pfam" id="PF01509">
    <property type="entry name" value="TruB_N"/>
    <property type="match status" value="1"/>
</dbReference>
<dbReference type="RefSeq" id="WP_193191843.1">
    <property type="nucleotide sequence ID" value="NZ_JACZFR010000024.1"/>
</dbReference>
<dbReference type="EC" id="5.4.99.25" evidence="5"/>
<reference evidence="10" key="1">
    <citation type="journal article" date="2019" name="Int. J. Syst. Evol. Microbiol.">
        <title>The Global Catalogue of Microorganisms (GCM) 10K type strain sequencing project: providing services to taxonomists for standard genome sequencing and annotation.</title>
        <authorList>
            <consortium name="The Broad Institute Genomics Platform"/>
            <consortium name="The Broad Institute Genome Sequencing Center for Infectious Disease"/>
            <person name="Wu L."/>
            <person name="Ma J."/>
        </authorList>
    </citation>
    <scope>NUCLEOTIDE SEQUENCE [LARGE SCALE GENOMIC DNA]</scope>
    <source>
        <strain evidence="10">CGMCC 1.13718</strain>
    </source>
</reference>
<dbReference type="InterPro" id="IPR014780">
    <property type="entry name" value="tRNA_psdUridine_synth_TruB"/>
</dbReference>
<gene>
    <name evidence="5 9" type="primary">truB</name>
    <name evidence="9" type="ORF">ACFQBM_06040</name>
</gene>
<evidence type="ECO:0000259" key="6">
    <source>
        <dbReference type="Pfam" id="PF01509"/>
    </source>
</evidence>
<dbReference type="PANTHER" id="PTHR13767">
    <property type="entry name" value="TRNA-PSEUDOURIDINE SYNTHASE"/>
    <property type="match status" value="1"/>
</dbReference>
<dbReference type="CDD" id="cd02573">
    <property type="entry name" value="PseudoU_synth_EcTruB"/>
    <property type="match status" value="1"/>
</dbReference>
<comment type="caution">
    <text evidence="9">The sequence shown here is derived from an EMBL/GenBank/DDBJ whole genome shotgun (WGS) entry which is preliminary data.</text>
</comment>
<proteinExistence type="inferred from homology"/>
<dbReference type="SUPFAM" id="SSF55120">
    <property type="entry name" value="Pseudouridine synthase"/>
    <property type="match status" value="1"/>
</dbReference>
<feature type="domain" description="tRNA pseudouridine synthase II TruB subfamily 1 C-terminal" evidence="7">
    <location>
        <begin position="255"/>
        <end position="315"/>
    </location>
</feature>
<dbReference type="CDD" id="cd21152">
    <property type="entry name" value="PUA_TruB_bacterial"/>
    <property type="match status" value="1"/>
</dbReference>
<name>A0ABW1YN35_9GAMM</name>
<dbReference type="InterPro" id="IPR036974">
    <property type="entry name" value="PUA_sf"/>
</dbReference>
<organism evidence="9 10">
    <name type="scientific">Microbulbifer taiwanensis</name>
    <dbReference type="NCBI Taxonomy" id="986746"/>
    <lineage>
        <taxon>Bacteria</taxon>
        <taxon>Pseudomonadati</taxon>
        <taxon>Pseudomonadota</taxon>
        <taxon>Gammaproteobacteria</taxon>
        <taxon>Cellvibrionales</taxon>
        <taxon>Microbulbiferaceae</taxon>
        <taxon>Microbulbifer</taxon>
    </lineage>
</organism>
<evidence type="ECO:0000259" key="7">
    <source>
        <dbReference type="Pfam" id="PF09157"/>
    </source>
</evidence>
<dbReference type="InterPro" id="IPR015947">
    <property type="entry name" value="PUA-like_sf"/>
</dbReference>
<evidence type="ECO:0000313" key="9">
    <source>
        <dbReference type="EMBL" id="MFC6632830.1"/>
    </source>
</evidence>
<dbReference type="InterPro" id="IPR002501">
    <property type="entry name" value="PsdUridine_synth_N"/>
</dbReference>
<evidence type="ECO:0000259" key="8">
    <source>
        <dbReference type="Pfam" id="PF16198"/>
    </source>
</evidence>
<keyword evidence="10" id="KW-1185">Reference proteome</keyword>
<dbReference type="Gene3D" id="3.30.2350.10">
    <property type="entry name" value="Pseudouridine synthase"/>
    <property type="match status" value="1"/>
</dbReference>
<dbReference type="InterPro" id="IPR015240">
    <property type="entry name" value="tRNA_sdUridine_synth_fam1_C"/>
</dbReference>
<dbReference type="SUPFAM" id="SSF88697">
    <property type="entry name" value="PUA domain-like"/>
    <property type="match status" value="1"/>
</dbReference>
<accession>A0ABW1YN35</accession>
<dbReference type="InterPro" id="IPR020103">
    <property type="entry name" value="PsdUridine_synth_cat_dom_sf"/>
</dbReference>
<protein>
    <recommendedName>
        <fullName evidence="5">tRNA pseudouridine synthase B</fullName>
        <ecNumber evidence="5">5.4.99.25</ecNumber>
    </recommendedName>
    <alternativeName>
        <fullName evidence="5">tRNA pseudouridine(55) synthase</fullName>
        <shortName evidence="5">Psi55 synthase</shortName>
    </alternativeName>
    <alternativeName>
        <fullName evidence="5">tRNA pseudouridylate synthase</fullName>
    </alternativeName>
    <alternativeName>
        <fullName evidence="5">tRNA-uridine isomerase</fullName>
    </alternativeName>
</protein>
<comment type="function">
    <text evidence="5">Responsible for synthesis of pseudouridine from uracil-55 in the psi GC loop of transfer RNAs.</text>
</comment>
<feature type="domain" description="tRNA pseudouridylate synthase B C-terminal" evidence="8">
    <location>
        <begin position="190"/>
        <end position="251"/>
    </location>
</feature>
<dbReference type="NCBIfam" id="TIGR00431">
    <property type="entry name" value="TruB"/>
    <property type="match status" value="1"/>
</dbReference>
<dbReference type="PANTHER" id="PTHR13767:SF2">
    <property type="entry name" value="PSEUDOURIDYLATE SYNTHASE TRUB1"/>
    <property type="match status" value="1"/>
</dbReference>
<sequence length="318" mass="34846">MGRRPKWGRPVHGVLLLNKPAGISANDALQKAKRLFFANRAGHTGALDPLATGVLPICFGEATKFSQYLLDADKRYRSTFCFGMTTASGDADGDVLETWDASGLTEGAVLDAMAQFRGRIKQVPSMYSALKHKGQPLYKLARQGVEVEREAREVEIYEYELLSFTPGAQSPDKQPRAEVEIHCSKGTYVRSLAEDLGRTLGVGAYVEQLHRSAAGPFDEADAITLDQLAEERGEGRAELLDHHLLPVDSPVTSLPKLILPDDSGYYVRQGQPVMDLQVYRIGEEGDMVRLFLESGDFLGVGEITDDGRVAPRRLVSAP</sequence>
<feature type="domain" description="Pseudouridine synthase II N-terminal" evidence="6">
    <location>
        <begin position="33"/>
        <end position="189"/>
    </location>
</feature>
<evidence type="ECO:0000256" key="5">
    <source>
        <dbReference type="HAMAP-Rule" id="MF_01080"/>
    </source>
</evidence>
<dbReference type="EMBL" id="JBHSVR010000001">
    <property type="protein sequence ID" value="MFC6632830.1"/>
    <property type="molecule type" value="Genomic_DNA"/>
</dbReference>
<evidence type="ECO:0000256" key="1">
    <source>
        <dbReference type="ARBA" id="ARBA00000385"/>
    </source>
</evidence>
<dbReference type="Gene3D" id="2.30.130.10">
    <property type="entry name" value="PUA domain"/>
    <property type="match status" value="1"/>
</dbReference>
<dbReference type="Proteomes" id="UP001596425">
    <property type="component" value="Unassembled WGS sequence"/>
</dbReference>
<dbReference type="HAMAP" id="MF_01080">
    <property type="entry name" value="TruB_bact"/>
    <property type="match status" value="1"/>
</dbReference>
<comment type="catalytic activity">
    <reaction evidence="1 5">
        <text>uridine(55) in tRNA = pseudouridine(55) in tRNA</text>
        <dbReference type="Rhea" id="RHEA:42532"/>
        <dbReference type="Rhea" id="RHEA-COMP:10101"/>
        <dbReference type="Rhea" id="RHEA-COMP:10102"/>
        <dbReference type="ChEBI" id="CHEBI:65314"/>
        <dbReference type="ChEBI" id="CHEBI:65315"/>
        <dbReference type="EC" id="5.4.99.25"/>
    </reaction>
</comment>
<evidence type="ECO:0000256" key="2">
    <source>
        <dbReference type="ARBA" id="ARBA00005642"/>
    </source>
</evidence>